<evidence type="ECO:0000256" key="8">
    <source>
        <dbReference type="ARBA" id="ARBA00037998"/>
    </source>
</evidence>
<keyword evidence="4 9" id="KW-0812">Transmembrane</keyword>
<comment type="subcellular location">
    <subcellularLocation>
        <location evidence="1">Cell membrane</location>
        <topology evidence="1">Multi-pass membrane protein</topology>
    </subcellularLocation>
</comment>
<evidence type="ECO:0000256" key="1">
    <source>
        <dbReference type="ARBA" id="ARBA00004651"/>
    </source>
</evidence>
<feature type="transmembrane region" description="Helical" evidence="9">
    <location>
        <begin position="230"/>
        <end position="255"/>
    </location>
</feature>
<evidence type="ECO:0000256" key="9">
    <source>
        <dbReference type="SAM" id="Phobius"/>
    </source>
</evidence>
<keyword evidence="11" id="KW-1185">Reference proteome</keyword>
<feature type="transmembrane region" description="Helical" evidence="9">
    <location>
        <begin position="102"/>
        <end position="121"/>
    </location>
</feature>
<name>A0ABT2LJ49_9HYPH</name>
<feature type="transmembrane region" description="Helical" evidence="9">
    <location>
        <begin position="142"/>
        <end position="164"/>
    </location>
</feature>
<keyword evidence="3" id="KW-1003">Cell membrane</keyword>
<dbReference type="Proteomes" id="UP001320831">
    <property type="component" value="Unassembled WGS sequence"/>
</dbReference>
<dbReference type="Pfam" id="PF02653">
    <property type="entry name" value="BPD_transp_2"/>
    <property type="match status" value="1"/>
</dbReference>
<evidence type="ECO:0000313" key="11">
    <source>
        <dbReference type="Proteomes" id="UP001320831"/>
    </source>
</evidence>
<proteinExistence type="inferred from homology"/>
<evidence type="ECO:0000256" key="2">
    <source>
        <dbReference type="ARBA" id="ARBA00022448"/>
    </source>
</evidence>
<dbReference type="CDD" id="cd06582">
    <property type="entry name" value="TM_PBP1_LivH_like"/>
    <property type="match status" value="1"/>
</dbReference>
<dbReference type="InterPro" id="IPR001851">
    <property type="entry name" value="ABC_transp_permease"/>
</dbReference>
<keyword evidence="5" id="KW-0029">Amino-acid transport</keyword>
<gene>
    <name evidence="10" type="ORF">N5A92_06105</name>
</gene>
<sequence length="292" mass="30404">MIVLDLALNAVATGIVLGSIYALLALGLAITFGILHIPNVAHPAIVIAGAYAVVVLNRFGLDPILAGLLWSIPFYFIGLAFYEFYARSFESRGGGNTLQSLTLFFGISLVIEIALVVAYGTDLRSVRVGYVGESLRLGTVAIPYRFLVPALITPVVVFLLWLYLSKTNTGLAIRAVAHDERAVSVAGVNPTAIKRHAFGIATALAVIAGAALVITGPVDPFAGRIHIGRVFAIVVLAGMGTIPGTLAAAIIIGVAESLVMSFASPSWAPGVAFAILLATLALRPTGLFGGVR</sequence>
<reference evidence="10 11" key="1">
    <citation type="submission" date="2022-09" db="EMBL/GenBank/DDBJ databases">
        <title>Chelativorans salina sp. nov., a novel slightly halophilic bacterium isolated from a saline lake sediment enrichment.</title>
        <authorList>
            <person name="Gao L."/>
            <person name="Fang B.-Z."/>
            <person name="Li W.-J."/>
        </authorList>
    </citation>
    <scope>NUCLEOTIDE SEQUENCE [LARGE SCALE GENOMIC DNA]</scope>
    <source>
        <strain evidence="10 11">EGI FJ00035</strain>
    </source>
</reference>
<accession>A0ABT2LJ49</accession>
<feature type="transmembrane region" description="Helical" evidence="9">
    <location>
        <begin position="197"/>
        <end position="218"/>
    </location>
</feature>
<dbReference type="EMBL" id="JAOCZP010000002">
    <property type="protein sequence ID" value="MCT7374606.1"/>
    <property type="molecule type" value="Genomic_DNA"/>
</dbReference>
<keyword evidence="2" id="KW-0813">Transport</keyword>
<feature type="transmembrane region" description="Helical" evidence="9">
    <location>
        <begin position="267"/>
        <end position="291"/>
    </location>
</feature>
<comment type="similarity">
    <text evidence="8">Belongs to the binding-protein-dependent transport system permease family. LivHM subfamily.</text>
</comment>
<evidence type="ECO:0000256" key="7">
    <source>
        <dbReference type="ARBA" id="ARBA00023136"/>
    </source>
</evidence>
<dbReference type="RefSeq" id="WP_260901093.1">
    <property type="nucleotide sequence ID" value="NZ_JAOCZP010000002.1"/>
</dbReference>
<feature type="transmembrane region" description="Helical" evidence="9">
    <location>
        <begin position="7"/>
        <end position="34"/>
    </location>
</feature>
<keyword evidence="6 9" id="KW-1133">Transmembrane helix</keyword>
<dbReference type="PANTHER" id="PTHR11795:SF445">
    <property type="entry name" value="AMINO ACID ABC TRANSPORTER PERMEASE PROTEIN"/>
    <property type="match status" value="1"/>
</dbReference>
<evidence type="ECO:0000256" key="5">
    <source>
        <dbReference type="ARBA" id="ARBA00022970"/>
    </source>
</evidence>
<dbReference type="PANTHER" id="PTHR11795">
    <property type="entry name" value="BRANCHED-CHAIN AMINO ACID TRANSPORT SYSTEM PERMEASE PROTEIN LIVH"/>
    <property type="match status" value="1"/>
</dbReference>
<dbReference type="InterPro" id="IPR052157">
    <property type="entry name" value="BCAA_transport_permease"/>
</dbReference>
<protein>
    <submittedName>
        <fullName evidence="10">Branched-chain amino acid ABC transporter permease</fullName>
    </submittedName>
</protein>
<evidence type="ECO:0000256" key="4">
    <source>
        <dbReference type="ARBA" id="ARBA00022692"/>
    </source>
</evidence>
<feature type="transmembrane region" description="Helical" evidence="9">
    <location>
        <begin position="64"/>
        <end position="82"/>
    </location>
</feature>
<comment type="caution">
    <text evidence="10">The sequence shown here is derived from an EMBL/GenBank/DDBJ whole genome shotgun (WGS) entry which is preliminary data.</text>
</comment>
<evidence type="ECO:0000256" key="6">
    <source>
        <dbReference type="ARBA" id="ARBA00022989"/>
    </source>
</evidence>
<evidence type="ECO:0000313" key="10">
    <source>
        <dbReference type="EMBL" id="MCT7374606.1"/>
    </source>
</evidence>
<keyword evidence="7 9" id="KW-0472">Membrane</keyword>
<organism evidence="10 11">
    <name type="scientific">Chelativorans salis</name>
    <dbReference type="NCBI Taxonomy" id="2978478"/>
    <lineage>
        <taxon>Bacteria</taxon>
        <taxon>Pseudomonadati</taxon>
        <taxon>Pseudomonadota</taxon>
        <taxon>Alphaproteobacteria</taxon>
        <taxon>Hyphomicrobiales</taxon>
        <taxon>Phyllobacteriaceae</taxon>
        <taxon>Chelativorans</taxon>
    </lineage>
</organism>
<feature type="transmembrane region" description="Helical" evidence="9">
    <location>
        <begin position="40"/>
        <end position="57"/>
    </location>
</feature>
<evidence type="ECO:0000256" key="3">
    <source>
        <dbReference type="ARBA" id="ARBA00022475"/>
    </source>
</evidence>